<dbReference type="Proteomes" id="UP000428260">
    <property type="component" value="Chromosome"/>
</dbReference>
<dbReference type="PANTHER" id="PTHR43706">
    <property type="entry name" value="NADH DEHYDROGENASE"/>
    <property type="match status" value="1"/>
</dbReference>
<keyword evidence="6" id="KW-0560">Oxidoreductase</keyword>
<dbReference type="RefSeq" id="WP_158863583.1">
    <property type="nucleotide sequence ID" value="NZ_CP046401.1"/>
</dbReference>
<evidence type="ECO:0000256" key="6">
    <source>
        <dbReference type="ARBA" id="ARBA00023002"/>
    </source>
</evidence>
<dbReference type="InterPro" id="IPR023753">
    <property type="entry name" value="FAD/NAD-binding_dom"/>
</dbReference>
<comment type="catalytic activity">
    <reaction evidence="8">
        <text>a quinone + NADH + H(+) = a quinol + NAD(+)</text>
        <dbReference type="Rhea" id="RHEA:46160"/>
        <dbReference type="ChEBI" id="CHEBI:15378"/>
        <dbReference type="ChEBI" id="CHEBI:24646"/>
        <dbReference type="ChEBI" id="CHEBI:57540"/>
        <dbReference type="ChEBI" id="CHEBI:57945"/>
        <dbReference type="ChEBI" id="CHEBI:132124"/>
        <dbReference type="EC" id="1.6.5.9"/>
    </reaction>
</comment>
<evidence type="ECO:0000256" key="3">
    <source>
        <dbReference type="ARBA" id="ARBA00022630"/>
    </source>
</evidence>
<feature type="domain" description="External alternative NADH-ubiquinone oxidoreductase-like C-terminal" evidence="11">
    <location>
        <begin position="366"/>
        <end position="422"/>
    </location>
</feature>
<accession>A0A6I6JJA6</accession>
<name>A0A6I6JJA6_9BACT</name>
<evidence type="ECO:0000256" key="7">
    <source>
        <dbReference type="ARBA" id="ARBA00023027"/>
    </source>
</evidence>
<evidence type="ECO:0000256" key="8">
    <source>
        <dbReference type="ARBA" id="ARBA00047599"/>
    </source>
</evidence>
<dbReference type="PRINTS" id="PR00368">
    <property type="entry name" value="FADPNR"/>
</dbReference>
<evidence type="ECO:0000256" key="9">
    <source>
        <dbReference type="SAM" id="Phobius"/>
    </source>
</evidence>
<proteinExistence type="inferred from homology"/>
<keyword evidence="7" id="KW-0520">NAD</keyword>
<dbReference type="Gene3D" id="3.50.50.100">
    <property type="match status" value="1"/>
</dbReference>
<dbReference type="EMBL" id="CP046401">
    <property type="protein sequence ID" value="QGY42945.1"/>
    <property type="molecule type" value="Genomic_DNA"/>
</dbReference>
<evidence type="ECO:0000256" key="2">
    <source>
        <dbReference type="ARBA" id="ARBA00012637"/>
    </source>
</evidence>
<keyword evidence="3" id="KW-0285">Flavoprotein</keyword>
<dbReference type="AlphaFoldDB" id="A0A6I6JJA6"/>
<dbReference type="InterPro" id="IPR045024">
    <property type="entry name" value="NDH-2"/>
</dbReference>
<gene>
    <name evidence="12" type="ORF">GM418_04510</name>
</gene>
<evidence type="ECO:0000256" key="4">
    <source>
        <dbReference type="ARBA" id="ARBA00022827"/>
    </source>
</evidence>
<sequence length="455" mass="51112">MQHHSEFTLNIPESDKPRLIIVGGGFGGAHLLRSISKKDFQVVLLDRYNYHTFQPLLYQVATAGLEPDSVAGPLRKIMDPENDVYFRMVTVERVIPSKNEVETNAGSLKYDYLVIATGAKMNFFGNKSIAENSFPLKQVTHALDLRSHIFQQFERLEVSRRGLKNSAPINFVVVGAGPTGVEVCGALAELKYHALRKDYPELDIRKVKIYLVEGMDCVLPAMSEKAGEKAHMYLKKMGVQVVLNTMIEEYDGQTATLNNGNKILTKTLIWAAGVKGNVPEGFENGSIKKGKLVVNEFHQVQKGKSTDDVFKRIFAIGDVSFMTTDIYEVGLPGLAQVAIQQGKHMARNLKRMAKNHSPKKFRYKNKGVMATVGKNKAIADLPGNIKVFGFAGWLLWMVVHLLFLVGFRNKAVVFANWIWNYFTYDRGIRLILRPSPKEKDQISEKMELEMNEAKG</sequence>
<keyword evidence="5" id="KW-0809">Transit peptide</keyword>
<feature type="transmembrane region" description="Helical" evidence="9">
    <location>
        <begin position="387"/>
        <end position="407"/>
    </location>
</feature>
<keyword evidence="9" id="KW-1133">Transmembrane helix</keyword>
<evidence type="ECO:0000256" key="1">
    <source>
        <dbReference type="ARBA" id="ARBA00005272"/>
    </source>
</evidence>
<evidence type="ECO:0000256" key="5">
    <source>
        <dbReference type="ARBA" id="ARBA00022946"/>
    </source>
</evidence>
<dbReference type="InterPro" id="IPR036188">
    <property type="entry name" value="FAD/NAD-bd_sf"/>
</dbReference>
<dbReference type="InterPro" id="IPR054585">
    <property type="entry name" value="NDH2-like_C"/>
</dbReference>
<dbReference type="PANTHER" id="PTHR43706:SF47">
    <property type="entry name" value="EXTERNAL NADH-UBIQUINONE OXIDOREDUCTASE 1, MITOCHONDRIAL-RELATED"/>
    <property type="match status" value="1"/>
</dbReference>
<dbReference type="EC" id="1.6.5.9" evidence="2"/>
<organism evidence="12 13">
    <name type="scientific">Maribellus comscasis</name>
    <dbReference type="NCBI Taxonomy" id="2681766"/>
    <lineage>
        <taxon>Bacteria</taxon>
        <taxon>Pseudomonadati</taxon>
        <taxon>Bacteroidota</taxon>
        <taxon>Bacteroidia</taxon>
        <taxon>Marinilabiliales</taxon>
        <taxon>Prolixibacteraceae</taxon>
        <taxon>Maribellus</taxon>
    </lineage>
</organism>
<keyword evidence="4" id="KW-0274">FAD</keyword>
<evidence type="ECO:0000313" key="13">
    <source>
        <dbReference type="Proteomes" id="UP000428260"/>
    </source>
</evidence>
<evidence type="ECO:0000259" key="10">
    <source>
        <dbReference type="Pfam" id="PF07992"/>
    </source>
</evidence>
<keyword evidence="9" id="KW-0812">Transmembrane</keyword>
<keyword evidence="9" id="KW-0472">Membrane</keyword>
<dbReference type="PRINTS" id="PR00411">
    <property type="entry name" value="PNDRDTASEI"/>
</dbReference>
<comment type="similarity">
    <text evidence="1">Belongs to the NADH dehydrogenase family.</text>
</comment>
<feature type="domain" description="FAD/NAD(P)-binding" evidence="10">
    <location>
        <begin position="18"/>
        <end position="342"/>
    </location>
</feature>
<dbReference type="GO" id="GO:0050136">
    <property type="term" value="F:NADH dehydrogenase (quinone) (non-electrogenic) activity"/>
    <property type="evidence" value="ECO:0007669"/>
    <property type="project" value="UniProtKB-EC"/>
</dbReference>
<keyword evidence="13" id="KW-1185">Reference proteome</keyword>
<evidence type="ECO:0000313" key="12">
    <source>
        <dbReference type="EMBL" id="QGY42945.1"/>
    </source>
</evidence>
<evidence type="ECO:0000259" key="11">
    <source>
        <dbReference type="Pfam" id="PF22366"/>
    </source>
</evidence>
<dbReference type="SUPFAM" id="SSF51905">
    <property type="entry name" value="FAD/NAD(P)-binding domain"/>
    <property type="match status" value="2"/>
</dbReference>
<protein>
    <recommendedName>
        <fullName evidence="2">NADH:ubiquinone reductase (non-electrogenic)</fullName>
        <ecNumber evidence="2">1.6.5.9</ecNumber>
    </recommendedName>
</protein>
<dbReference type="Pfam" id="PF07992">
    <property type="entry name" value="Pyr_redox_2"/>
    <property type="match status" value="1"/>
</dbReference>
<dbReference type="KEGG" id="mcos:GM418_04510"/>
<dbReference type="Pfam" id="PF22366">
    <property type="entry name" value="NDH2_C"/>
    <property type="match status" value="1"/>
</dbReference>
<reference evidence="12 13" key="1">
    <citation type="submission" date="2019-11" db="EMBL/GenBank/DDBJ databases">
        <authorList>
            <person name="Zheng R.K."/>
            <person name="Sun C.M."/>
        </authorList>
    </citation>
    <scope>NUCLEOTIDE SEQUENCE [LARGE SCALE GENOMIC DNA]</scope>
    <source>
        <strain evidence="12 13">WC007</strain>
    </source>
</reference>